<accession>A0A2P2BNY8</accession>
<dbReference type="InterPro" id="IPR002293">
    <property type="entry name" value="AA/rel_permease1"/>
</dbReference>
<reference evidence="6 7" key="1">
    <citation type="submission" date="2014-09" db="EMBL/GenBank/DDBJ databases">
        <authorList>
            <person name="Hornung B.V."/>
        </authorList>
    </citation>
    <scope>NUCLEOTIDE SEQUENCE [LARGE SCALE GENOMIC DNA]</scope>
    <source>
        <strain evidence="6 7">FRIFI</strain>
    </source>
</reference>
<protein>
    <submittedName>
        <fullName evidence="6">Serine/threonine exchanger SteT</fullName>
    </submittedName>
</protein>
<feature type="transmembrane region" description="Helical" evidence="5">
    <location>
        <begin position="9"/>
        <end position="29"/>
    </location>
</feature>
<feature type="transmembrane region" description="Helical" evidence="5">
    <location>
        <begin position="231"/>
        <end position="254"/>
    </location>
</feature>
<feature type="transmembrane region" description="Helical" evidence="5">
    <location>
        <begin position="41"/>
        <end position="67"/>
    </location>
</feature>
<feature type="transmembrane region" description="Helical" evidence="5">
    <location>
        <begin position="282"/>
        <end position="301"/>
    </location>
</feature>
<feature type="transmembrane region" description="Helical" evidence="5">
    <location>
        <begin position="388"/>
        <end position="407"/>
    </location>
</feature>
<keyword evidence="2 5" id="KW-0812">Transmembrane</keyword>
<feature type="transmembrane region" description="Helical" evidence="5">
    <location>
        <begin position="413"/>
        <end position="433"/>
    </location>
</feature>
<dbReference type="RefSeq" id="WP_166504911.1">
    <property type="nucleotide sequence ID" value="NZ_LN650648.1"/>
</dbReference>
<evidence type="ECO:0000256" key="5">
    <source>
        <dbReference type="SAM" id="Phobius"/>
    </source>
</evidence>
<evidence type="ECO:0000313" key="6">
    <source>
        <dbReference type="EMBL" id="CEI72092.1"/>
    </source>
</evidence>
<dbReference type="GO" id="GO:0016020">
    <property type="term" value="C:membrane"/>
    <property type="evidence" value="ECO:0007669"/>
    <property type="project" value="UniProtKB-SubCell"/>
</dbReference>
<organism evidence="6 7">
    <name type="scientific">Romboutsia hominis</name>
    <dbReference type="NCBI Taxonomy" id="1507512"/>
    <lineage>
        <taxon>Bacteria</taxon>
        <taxon>Bacillati</taxon>
        <taxon>Bacillota</taxon>
        <taxon>Clostridia</taxon>
        <taxon>Peptostreptococcales</taxon>
        <taxon>Peptostreptococcaceae</taxon>
        <taxon>Romboutsia</taxon>
    </lineage>
</organism>
<dbReference type="KEGG" id="rhom:FRIFI_0545"/>
<dbReference type="GO" id="GO:0015179">
    <property type="term" value="F:L-amino acid transmembrane transporter activity"/>
    <property type="evidence" value="ECO:0007669"/>
    <property type="project" value="TreeGrafter"/>
</dbReference>
<dbReference type="AlphaFoldDB" id="A0A2P2BNY8"/>
<evidence type="ECO:0000256" key="1">
    <source>
        <dbReference type="ARBA" id="ARBA00004141"/>
    </source>
</evidence>
<dbReference type="Pfam" id="PF13520">
    <property type="entry name" value="AA_permease_2"/>
    <property type="match status" value="1"/>
</dbReference>
<sequence>MNGKLNSTIGLPAALSTVVGMVIGSGVFFKPQAIYTATNGAPGLGIIAWILGGIITITAGLTAAEVSAAIPKTGGMMTYLSEIYGEKIGFLTGWMQTVLYFPGTIAALAVIFSQQVSELMGYGPQNMVVVLPVSLGIIIFIALLNTVGSSFGGFIQTVSTICKLLPLILIIIFGFIKGNGNPILTPLVGGETTVIGSLGQVLIATLFAYDGWINVGAIAGEMKSPEKNLPLAIVGGLSIVMAVYILINLAYLWVAPASELATSVAPAALVAQKIFGNTGGKLISIGILISVFGALNGYLLTAPRVPYVLSKEGLLPGSKIFSKLNKGGSPYNSIWLIAGLGCIYALSGQFNLLSDLTIFIIWVFYIFTFYGVVKLRKEKPDMVRPYKVPLYPIVPIVAILGGLFVIINQLITMTLVSLGGIIVTLIGLLVYSYKIKLR</sequence>
<evidence type="ECO:0000256" key="3">
    <source>
        <dbReference type="ARBA" id="ARBA00022989"/>
    </source>
</evidence>
<keyword evidence="7" id="KW-1185">Reference proteome</keyword>
<feature type="transmembrane region" description="Helical" evidence="5">
    <location>
        <begin position="333"/>
        <end position="350"/>
    </location>
</feature>
<comment type="subcellular location">
    <subcellularLocation>
        <location evidence="1">Membrane</location>
        <topology evidence="1">Multi-pass membrane protein</topology>
    </subcellularLocation>
</comment>
<feature type="transmembrane region" description="Helical" evidence="5">
    <location>
        <begin position="356"/>
        <end position="376"/>
    </location>
</feature>
<dbReference type="InterPro" id="IPR050598">
    <property type="entry name" value="AminoAcid_Transporter"/>
</dbReference>
<dbReference type="Proteomes" id="UP000245695">
    <property type="component" value="Chromosome 1"/>
</dbReference>
<dbReference type="PIRSF" id="PIRSF006060">
    <property type="entry name" value="AA_transporter"/>
    <property type="match status" value="1"/>
</dbReference>
<evidence type="ECO:0000313" key="7">
    <source>
        <dbReference type="Proteomes" id="UP000245695"/>
    </source>
</evidence>
<evidence type="ECO:0000256" key="2">
    <source>
        <dbReference type="ARBA" id="ARBA00022692"/>
    </source>
</evidence>
<dbReference type="PANTHER" id="PTHR11785:SF512">
    <property type="entry name" value="SOBREMESA, ISOFORM B"/>
    <property type="match status" value="1"/>
</dbReference>
<dbReference type="Gene3D" id="1.20.1740.10">
    <property type="entry name" value="Amino acid/polyamine transporter I"/>
    <property type="match status" value="1"/>
</dbReference>
<feature type="transmembrane region" description="Helical" evidence="5">
    <location>
        <begin position="127"/>
        <end position="147"/>
    </location>
</feature>
<keyword evidence="4 5" id="KW-0472">Membrane</keyword>
<gene>
    <name evidence="6" type="ORF">FRIFI_0545</name>
</gene>
<evidence type="ECO:0000256" key="4">
    <source>
        <dbReference type="ARBA" id="ARBA00023136"/>
    </source>
</evidence>
<proteinExistence type="predicted"/>
<feature type="transmembrane region" description="Helical" evidence="5">
    <location>
        <begin position="154"/>
        <end position="176"/>
    </location>
</feature>
<feature type="transmembrane region" description="Helical" evidence="5">
    <location>
        <begin position="196"/>
        <end position="219"/>
    </location>
</feature>
<keyword evidence="3 5" id="KW-1133">Transmembrane helix</keyword>
<dbReference type="EMBL" id="LN650648">
    <property type="protein sequence ID" value="CEI72092.1"/>
    <property type="molecule type" value="Genomic_DNA"/>
</dbReference>
<feature type="transmembrane region" description="Helical" evidence="5">
    <location>
        <begin position="88"/>
        <end position="112"/>
    </location>
</feature>
<name>A0A2P2BNY8_9FIRM</name>
<dbReference type="PANTHER" id="PTHR11785">
    <property type="entry name" value="AMINO ACID TRANSPORTER"/>
    <property type="match status" value="1"/>
</dbReference>